<feature type="domain" description="HTH lysR-type" evidence="5">
    <location>
        <begin position="4"/>
        <end position="62"/>
    </location>
</feature>
<sequence>MAEFTLRQLQYFVAAVEEGSITAAAEANHVTQAAVSMAVSELERALGVSLFVRSHAKRVLPTPAGYALLRYAQQIGALSEEAALAVRQEQQSLSGPVRVGCTATLSALLIPELITHCAEHYPALEFSFVEGSAVELGPDVENGRLDVLLCYEAQRPSFLDQKVLREIRQHVAVAADHPLADQPSVRLEQLMDEPLILFDIPPTVDRVLGLFHSLGFRPNLRWRSKVLETLLSMVGRGFAWSYFNTVPRWNYGPEAEAVRFVPIADELPANPIVAAVPQGVQLPRRIQVVLEHLASSDWR</sequence>
<evidence type="ECO:0000256" key="1">
    <source>
        <dbReference type="ARBA" id="ARBA00009437"/>
    </source>
</evidence>
<evidence type="ECO:0000256" key="4">
    <source>
        <dbReference type="ARBA" id="ARBA00023163"/>
    </source>
</evidence>
<dbReference type="Gene3D" id="3.40.190.10">
    <property type="entry name" value="Periplasmic binding protein-like II"/>
    <property type="match status" value="2"/>
</dbReference>
<keyword evidence="3" id="KW-0238">DNA-binding</keyword>
<evidence type="ECO:0000259" key="5">
    <source>
        <dbReference type="PROSITE" id="PS50931"/>
    </source>
</evidence>
<evidence type="ECO:0000313" key="6">
    <source>
        <dbReference type="EMBL" id="MFC0582426.1"/>
    </source>
</evidence>
<dbReference type="InterPro" id="IPR000847">
    <property type="entry name" value="LysR_HTH_N"/>
</dbReference>
<dbReference type="Proteomes" id="UP001589862">
    <property type="component" value="Unassembled WGS sequence"/>
</dbReference>
<proteinExistence type="inferred from homology"/>
<evidence type="ECO:0000313" key="7">
    <source>
        <dbReference type="Proteomes" id="UP001589862"/>
    </source>
</evidence>
<dbReference type="Pfam" id="PF00126">
    <property type="entry name" value="HTH_1"/>
    <property type="match status" value="1"/>
</dbReference>
<name>A0ABV6PCR3_9MICC</name>
<protein>
    <submittedName>
        <fullName evidence="6">LysR family transcriptional regulator</fullName>
    </submittedName>
</protein>
<keyword evidence="7" id="KW-1185">Reference proteome</keyword>
<organism evidence="6 7">
    <name type="scientific">Micrococcoides hystricis</name>
    <dbReference type="NCBI Taxonomy" id="1572761"/>
    <lineage>
        <taxon>Bacteria</taxon>
        <taxon>Bacillati</taxon>
        <taxon>Actinomycetota</taxon>
        <taxon>Actinomycetes</taxon>
        <taxon>Micrococcales</taxon>
        <taxon>Micrococcaceae</taxon>
        <taxon>Micrococcoides</taxon>
    </lineage>
</organism>
<evidence type="ECO:0000256" key="3">
    <source>
        <dbReference type="ARBA" id="ARBA00023125"/>
    </source>
</evidence>
<dbReference type="EMBL" id="JBHLUB010000030">
    <property type="protein sequence ID" value="MFC0582426.1"/>
    <property type="molecule type" value="Genomic_DNA"/>
</dbReference>
<keyword evidence="4" id="KW-0804">Transcription</keyword>
<accession>A0ABV6PCR3</accession>
<keyword evidence="2" id="KW-0805">Transcription regulation</keyword>
<dbReference type="InterPro" id="IPR005119">
    <property type="entry name" value="LysR_subst-bd"/>
</dbReference>
<gene>
    <name evidence="6" type="ORF">ACFFFR_08540</name>
</gene>
<dbReference type="PRINTS" id="PR00039">
    <property type="entry name" value="HTHLYSR"/>
</dbReference>
<evidence type="ECO:0000256" key="2">
    <source>
        <dbReference type="ARBA" id="ARBA00023015"/>
    </source>
</evidence>
<dbReference type="InterPro" id="IPR036390">
    <property type="entry name" value="WH_DNA-bd_sf"/>
</dbReference>
<dbReference type="RefSeq" id="WP_377459572.1">
    <property type="nucleotide sequence ID" value="NZ_JBHLUB010000030.1"/>
</dbReference>
<dbReference type="PROSITE" id="PS50931">
    <property type="entry name" value="HTH_LYSR"/>
    <property type="match status" value="1"/>
</dbReference>
<dbReference type="InterPro" id="IPR036388">
    <property type="entry name" value="WH-like_DNA-bd_sf"/>
</dbReference>
<dbReference type="Gene3D" id="1.10.10.10">
    <property type="entry name" value="Winged helix-like DNA-binding domain superfamily/Winged helix DNA-binding domain"/>
    <property type="match status" value="1"/>
</dbReference>
<reference evidence="6 7" key="1">
    <citation type="submission" date="2024-09" db="EMBL/GenBank/DDBJ databases">
        <authorList>
            <person name="Sun Q."/>
            <person name="Mori K."/>
        </authorList>
    </citation>
    <scope>NUCLEOTIDE SEQUENCE [LARGE SCALE GENOMIC DNA]</scope>
    <source>
        <strain evidence="6 7">NCAIM B.02604</strain>
    </source>
</reference>
<dbReference type="SUPFAM" id="SSF46785">
    <property type="entry name" value="Winged helix' DNA-binding domain"/>
    <property type="match status" value="1"/>
</dbReference>
<dbReference type="SUPFAM" id="SSF53850">
    <property type="entry name" value="Periplasmic binding protein-like II"/>
    <property type="match status" value="1"/>
</dbReference>
<dbReference type="PANTHER" id="PTHR30346">
    <property type="entry name" value="TRANSCRIPTIONAL DUAL REGULATOR HCAR-RELATED"/>
    <property type="match status" value="1"/>
</dbReference>
<comment type="caution">
    <text evidence="6">The sequence shown here is derived from an EMBL/GenBank/DDBJ whole genome shotgun (WGS) entry which is preliminary data.</text>
</comment>
<dbReference type="PANTHER" id="PTHR30346:SF0">
    <property type="entry name" value="HCA OPERON TRANSCRIPTIONAL ACTIVATOR HCAR"/>
    <property type="match status" value="1"/>
</dbReference>
<comment type="similarity">
    <text evidence="1">Belongs to the LysR transcriptional regulatory family.</text>
</comment>
<dbReference type="Pfam" id="PF03466">
    <property type="entry name" value="LysR_substrate"/>
    <property type="match status" value="1"/>
</dbReference>